<dbReference type="Proteomes" id="UP000198740">
    <property type="component" value="Unassembled WGS sequence"/>
</dbReference>
<dbReference type="EMBL" id="FNKM01000002">
    <property type="protein sequence ID" value="SDQ70072.1"/>
    <property type="molecule type" value="Genomic_DNA"/>
</dbReference>
<feature type="domain" description="Helix-turn-helix" evidence="1">
    <location>
        <begin position="19"/>
        <end position="70"/>
    </location>
</feature>
<dbReference type="Pfam" id="PF12728">
    <property type="entry name" value="HTH_17"/>
    <property type="match status" value="1"/>
</dbReference>
<dbReference type="NCBIfam" id="TIGR01764">
    <property type="entry name" value="excise"/>
    <property type="match status" value="1"/>
</dbReference>
<organism evidence="3 5">
    <name type="scientific">Pseudomonas grimontii</name>
    <dbReference type="NCBI Taxonomy" id="129847"/>
    <lineage>
        <taxon>Bacteria</taxon>
        <taxon>Pseudomonadati</taxon>
        <taxon>Pseudomonadota</taxon>
        <taxon>Gammaproteobacteria</taxon>
        <taxon>Pseudomonadales</taxon>
        <taxon>Pseudomonadaceae</taxon>
        <taxon>Pseudomonas</taxon>
    </lineage>
</organism>
<proteinExistence type="predicted"/>
<reference evidence="2 4" key="1">
    <citation type="submission" date="2016-10" db="EMBL/GenBank/DDBJ databases">
        <authorList>
            <person name="Varghese N."/>
            <person name="Submissions S."/>
        </authorList>
    </citation>
    <scope>NUCLEOTIDE SEQUENCE [LARGE SCALE GENOMIC DNA]</scope>
    <source>
        <strain evidence="2 4">BS2976</strain>
    </source>
</reference>
<evidence type="ECO:0000313" key="4">
    <source>
        <dbReference type="Proteomes" id="UP000198740"/>
    </source>
</evidence>
<dbReference type="Proteomes" id="UP000317267">
    <property type="component" value="Unassembled WGS sequence"/>
</dbReference>
<reference evidence="3 5" key="2">
    <citation type="submission" date="2019-06" db="EMBL/GenBank/DDBJ databases">
        <title>Pseudomonas bimorpha sp. nov. isolated from bovine raw milk and skim milk concentrate.</title>
        <authorList>
            <person name="Hofmann K."/>
            <person name="Huptas C."/>
            <person name="Doll E."/>
            <person name="Scherer S."/>
            <person name="Wenning M."/>
        </authorList>
    </citation>
    <scope>NUCLEOTIDE SEQUENCE [LARGE SCALE GENOMIC DNA]</scope>
    <source>
        <strain evidence="3 5">DSM 17515</strain>
    </source>
</reference>
<dbReference type="GO" id="GO:0003677">
    <property type="term" value="F:DNA binding"/>
    <property type="evidence" value="ECO:0007669"/>
    <property type="project" value="InterPro"/>
</dbReference>
<dbReference type="EMBL" id="VFES01000037">
    <property type="protein sequence ID" value="TWR53388.1"/>
    <property type="molecule type" value="Genomic_DNA"/>
</dbReference>
<evidence type="ECO:0000313" key="5">
    <source>
        <dbReference type="Proteomes" id="UP000317267"/>
    </source>
</evidence>
<evidence type="ECO:0000313" key="3">
    <source>
        <dbReference type="EMBL" id="TWR53388.1"/>
    </source>
</evidence>
<evidence type="ECO:0000313" key="2">
    <source>
        <dbReference type="EMBL" id="SDQ70072.1"/>
    </source>
</evidence>
<protein>
    <submittedName>
        <fullName evidence="2">DNA binding domain-containing protein, excisionase family</fullName>
    </submittedName>
    <submittedName>
        <fullName evidence="3">Helix-turn-helix domain-containing protein</fullName>
    </submittedName>
</protein>
<keyword evidence="4" id="KW-1185">Reference proteome</keyword>
<dbReference type="InterPro" id="IPR009061">
    <property type="entry name" value="DNA-bd_dom_put_sf"/>
</dbReference>
<evidence type="ECO:0000259" key="1">
    <source>
        <dbReference type="Pfam" id="PF12728"/>
    </source>
</evidence>
<comment type="caution">
    <text evidence="3">The sequence shown here is derived from an EMBL/GenBank/DDBJ whole genome shotgun (WGS) entry which is preliminary data.</text>
</comment>
<dbReference type="RefSeq" id="WP_090401155.1">
    <property type="nucleotide sequence ID" value="NZ_FNKM01000002.1"/>
</dbReference>
<dbReference type="InterPro" id="IPR041657">
    <property type="entry name" value="HTH_17"/>
</dbReference>
<name>A0A1H1D0U9_9PSED</name>
<sequence>MQPHDTSDHSTTSLPPACLLTTDQVANALGLSSRTLAAWRSSRSNSLPYIKTGSRVRYRSQDVVAWLETQLRSPAKIAGDRT</sequence>
<dbReference type="OrthoDB" id="5609458at2"/>
<dbReference type="AlphaFoldDB" id="A0A1H1D0U9"/>
<gene>
    <name evidence="3" type="ORF">FIV39_31570</name>
    <name evidence="2" type="ORF">SAMN04490186_1582</name>
</gene>
<dbReference type="InterPro" id="IPR010093">
    <property type="entry name" value="SinI_DNA-bd"/>
</dbReference>
<dbReference type="Gene3D" id="1.10.10.10">
    <property type="entry name" value="Winged helix-like DNA-binding domain superfamily/Winged helix DNA-binding domain"/>
    <property type="match status" value="1"/>
</dbReference>
<dbReference type="InterPro" id="IPR036388">
    <property type="entry name" value="WH-like_DNA-bd_sf"/>
</dbReference>
<accession>A0A1H1D0U9</accession>
<dbReference type="SUPFAM" id="SSF46955">
    <property type="entry name" value="Putative DNA-binding domain"/>
    <property type="match status" value="1"/>
</dbReference>